<dbReference type="GO" id="GO:0045944">
    <property type="term" value="P:positive regulation of transcription by RNA polymerase II"/>
    <property type="evidence" value="ECO:0007669"/>
    <property type="project" value="InterPro"/>
</dbReference>
<evidence type="ECO:0000313" key="10">
    <source>
        <dbReference type="Proteomes" id="UP001055439"/>
    </source>
</evidence>
<evidence type="ECO:0000256" key="2">
    <source>
        <dbReference type="ARBA" id="ARBA00023015"/>
    </source>
</evidence>
<dbReference type="GO" id="GO:0000978">
    <property type="term" value="F:RNA polymerase II cis-regulatory region sequence-specific DNA binding"/>
    <property type="evidence" value="ECO:0007669"/>
    <property type="project" value="TreeGrafter"/>
</dbReference>
<dbReference type="GO" id="GO:0000981">
    <property type="term" value="F:DNA-binding transcription factor activity, RNA polymerase II-specific"/>
    <property type="evidence" value="ECO:0007669"/>
    <property type="project" value="TreeGrafter"/>
</dbReference>
<dbReference type="PANTHER" id="PTHR11945">
    <property type="entry name" value="MADS BOX PROTEIN"/>
    <property type="match status" value="1"/>
</dbReference>
<dbReference type="GO" id="GO:0005634">
    <property type="term" value="C:nucleus"/>
    <property type="evidence" value="ECO:0007669"/>
    <property type="project" value="UniProtKB-SubCell"/>
</dbReference>
<feature type="region of interest" description="Disordered" evidence="7">
    <location>
        <begin position="234"/>
        <end position="254"/>
    </location>
</feature>
<comment type="subcellular location">
    <subcellularLocation>
        <location evidence="1">Nucleus</location>
    </subcellularLocation>
</comment>
<keyword evidence="4" id="KW-0804">Transcription</keyword>
<dbReference type="OrthoDB" id="1390705at2759"/>
<dbReference type="PROSITE" id="PS50066">
    <property type="entry name" value="MADS_BOX_2"/>
    <property type="match status" value="1"/>
</dbReference>
<feature type="domain" description="MADS-box" evidence="8">
    <location>
        <begin position="9"/>
        <end position="69"/>
    </location>
</feature>
<evidence type="ECO:0000256" key="5">
    <source>
        <dbReference type="ARBA" id="ARBA00023242"/>
    </source>
</evidence>
<organism evidence="9 10">
    <name type="scientific">Musa troglodytarum</name>
    <name type="common">fe'i banana</name>
    <dbReference type="NCBI Taxonomy" id="320322"/>
    <lineage>
        <taxon>Eukaryota</taxon>
        <taxon>Viridiplantae</taxon>
        <taxon>Streptophyta</taxon>
        <taxon>Embryophyta</taxon>
        <taxon>Tracheophyta</taxon>
        <taxon>Spermatophyta</taxon>
        <taxon>Magnoliopsida</taxon>
        <taxon>Liliopsida</taxon>
        <taxon>Zingiberales</taxon>
        <taxon>Musaceae</taxon>
        <taxon>Musa</taxon>
    </lineage>
</organism>
<feature type="region of interest" description="Disordered" evidence="7">
    <location>
        <begin position="267"/>
        <end position="301"/>
    </location>
</feature>
<protein>
    <submittedName>
        <fullName evidence="9">MADS-box family protein with M-alpha type-box</fullName>
    </submittedName>
</protein>
<feature type="region of interest" description="Disordered" evidence="7">
    <location>
        <begin position="318"/>
        <end position="435"/>
    </location>
</feature>
<dbReference type="InterPro" id="IPR033896">
    <property type="entry name" value="MEF2-like_N"/>
</dbReference>
<evidence type="ECO:0000259" key="8">
    <source>
        <dbReference type="PROSITE" id="PS50066"/>
    </source>
</evidence>
<dbReference type="EMBL" id="CP097510">
    <property type="protein sequence ID" value="URE40654.1"/>
    <property type="molecule type" value="Genomic_DNA"/>
</dbReference>
<dbReference type="AlphaFoldDB" id="A0A9E7L7L5"/>
<feature type="coiled-coil region" evidence="6">
    <location>
        <begin position="117"/>
        <end position="151"/>
    </location>
</feature>
<evidence type="ECO:0000313" key="9">
    <source>
        <dbReference type="EMBL" id="URE40654.1"/>
    </source>
</evidence>
<dbReference type="GO" id="GO:0046983">
    <property type="term" value="F:protein dimerization activity"/>
    <property type="evidence" value="ECO:0007669"/>
    <property type="project" value="InterPro"/>
</dbReference>
<feature type="compositionally biased region" description="Gly residues" evidence="7">
    <location>
        <begin position="361"/>
        <end position="380"/>
    </location>
</feature>
<gene>
    <name evidence="9" type="ORF">MUK42_36279</name>
</gene>
<keyword evidence="2" id="KW-0805">Transcription regulation</keyword>
<evidence type="ECO:0000256" key="7">
    <source>
        <dbReference type="SAM" id="MobiDB-lite"/>
    </source>
</evidence>
<proteinExistence type="predicted"/>
<evidence type="ECO:0000256" key="6">
    <source>
        <dbReference type="SAM" id="Coils"/>
    </source>
</evidence>
<dbReference type="Pfam" id="PF00319">
    <property type="entry name" value="SRF-TF"/>
    <property type="match status" value="1"/>
</dbReference>
<dbReference type="CDD" id="cd00265">
    <property type="entry name" value="MADS_MEF2_like"/>
    <property type="match status" value="1"/>
</dbReference>
<reference evidence="9" key="1">
    <citation type="submission" date="2022-05" db="EMBL/GenBank/DDBJ databases">
        <title>The Musa troglodytarum L. genome provides insights into the mechanism of non-climacteric behaviour and enrichment of carotenoids.</title>
        <authorList>
            <person name="Wang J."/>
        </authorList>
    </citation>
    <scope>NUCLEOTIDE SEQUENCE</scope>
    <source>
        <tissue evidence="9">Leaf</tissue>
    </source>
</reference>
<dbReference type="PANTHER" id="PTHR11945:SF629">
    <property type="entry name" value="OS02G0164450 PROTEIN"/>
    <property type="match status" value="1"/>
</dbReference>
<feature type="compositionally biased region" description="Basic residues" evidence="7">
    <location>
        <begin position="420"/>
        <end position="435"/>
    </location>
</feature>
<keyword evidence="10" id="KW-1185">Reference proteome</keyword>
<dbReference type="SUPFAM" id="SSF55455">
    <property type="entry name" value="SRF-like"/>
    <property type="match status" value="1"/>
</dbReference>
<evidence type="ECO:0000256" key="3">
    <source>
        <dbReference type="ARBA" id="ARBA00023125"/>
    </source>
</evidence>
<dbReference type="FunFam" id="3.40.1810.10:FF:000006">
    <property type="entry name" value="Agamous-like MADS-box protein AGL62"/>
    <property type="match status" value="1"/>
</dbReference>
<keyword evidence="6" id="KW-0175">Coiled coil</keyword>
<keyword evidence="5" id="KW-0539">Nucleus</keyword>
<dbReference type="PRINTS" id="PR00404">
    <property type="entry name" value="MADSDOMAIN"/>
</dbReference>
<dbReference type="Proteomes" id="UP001055439">
    <property type="component" value="Chromosome 8"/>
</dbReference>
<accession>A0A9E7L7L5</accession>
<evidence type="ECO:0000256" key="1">
    <source>
        <dbReference type="ARBA" id="ARBA00004123"/>
    </source>
</evidence>
<dbReference type="InterPro" id="IPR002100">
    <property type="entry name" value="TF_MADSbox"/>
</dbReference>
<keyword evidence="3" id="KW-0238">DNA-binding</keyword>
<name>A0A9E7L7L5_9LILI</name>
<feature type="region of interest" description="Disordered" evidence="7">
    <location>
        <begin position="79"/>
        <end position="104"/>
    </location>
</feature>
<dbReference type="SMART" id="SM00432">
    <property type="entry name" value="MADS"/>
    <property type="match status" value="1"/>
</dbReference>
<feature type="compositionally biased region" description="Pro residues" evidence="7">
    <location>
        <begin position="84"/>
        <end position="97"/>
    </location>
</feature>
<dbReference type="InterPro" id="IPR036879">
    <property type="entry name" value="TF_MADSbox_sf"/>
</dbReference>
<evidence type="ECO:0000256" key="4">
    <source>
        <dbReference type="ARBA" id="ARBA00023163"/>
    </source>
</evidence>
<sequence length="435" mass="46434">MPRKRKTSMGRQKIEIKRIESEEARQVCFSKRRAGLFKKANELSVLCGAELALIVFSPAGKPFSFGHPSVDSIVDRFLSRGSAKPPPPPPRPLPLPPHAAAASADRRMLVPARASAVHELDRQYSELAERLEAERQRREALEAALRGQRGAAAHLLNANVEELGLAELERLQGALESLRWDAARRVDQLVIEAQTRSLVVAGDAGGSGFVATAEGSMVIPPHGNMFHISNVRSTQNPVSNASKKEEKPNPNPQGEVRLLVLLGPDLSNRAGQNQTIGGERLHRSTHNQNPNRVLPSSVRGDQIHAEGVQEGIGELRARGGVDEGLGGGELLPLDEPRAAGPSRKAREEPFDLSGGGRRRPGGGGGGGREAGEGGRWGGSGVADPGVPEAGEGARLQEAVEPLLDPGGRGRGVRAPDPPIHRGRERSKGKRVSRAR</sequence>
<dbReference type="Gene3D" id="3.40.1810.10">
    <property type="entry name" value="Transcription factor, MADS-box"/>
    <property type="match status" value="1"/>
</dbReference>